<evidence type="ECO:0000313" key="3">
    <source>
        <dbReference type="Proteomes" id="UP001610861"/>
    </source>
</evidence>
<dbReference type="RefSeq" id="WP_396640859.1">
    <property type="nucleotide sequence ID" value="NZ_JBIQWL010000003.1"/>
</dbReference>
<dbReference type="EMBL" id="JBIQWL010000003">
    <property type="protein sequence ID" value="MFH8250916.1"/>
    <property type="molecule type" value="Genomic_DNA"/>
</dbReference>
<keyword evidence="1" id="KW-1133">Transmembrane helix</keyword>
<reference evidence="2 3" key="1">
    <citation type="submission" date="2024-09" db="EMBL/GenBank/DDBJ databases">
        <authorList>
            <person name="Pan X."/>
        </authorList>
    </citation>
    <scope>NUCLEOTIDE SEQUENCE [LARGE SCALE GENOMIC DNA]</scope>
    <source>
        <strain evidence="2 3">B2969</strain>
    </source>
</reference>
<feature type="transmembrane region" description="Helical" evidence="1">
    <location>
        <begin position="36"/>
        <end position="58"/>
    </location>
</feature>
<sequence>MATAAPPRPIDATAATDAEFEALIREARRHARRRRAVMAVVIAVVTAAVVAGFVASAASRDEPTAPAAEMAQADDAPTAPITGSHAELLVSMHLHHSVSRYGDVWLYVYDDGRLVLNGADWELRQLTPEGAIAVRDMMVAEGVFDQAELGGRSGYEPCCGDIQARVDGTLVVLPHSVRPDTGADGMPTWYRVAPSYDLVVDRLMTLPAWLPDDMWLDKDPTRYRPDSFAVCASATDESSIEVLPYSQGQAEALLPPPAATILAAQPNIPTVSVDADRLYGDHTLPNVEGSCRHVSADDAVSLAAALVSAGWADTHGLDHRYARRHLDTTLHVDLIPMLPHGVPALTYG</sequence>
<gene>
    <name evidence="2" type="ORF">ACH3VR_11165</name>
</gene>
<proteinExistence type="predicted"/>
<accession>A0ABW7Q7T5</accession>
<dbReference type="Proteomes" id="UP001610861">
    <property type="component" value="Unassembled WGS sequence"/>
</dbReference>
<organism evidence="2 3">
    <name type="scientific">Microbacterium alkaliflavum</name>
    <dbReference type="NCBI Taxonomy" id="3248839"/>
    <lineage>
        <taxon>Bacteria</taxon>
        <taxon>Bacillati</taxon>
        <taxon>Actinomycetota</taxon>
        <taxon>Actinomycetes</taxon>
        <taxon>Micrococcales</taxon>
        <taxon>Microbacteriaceae</taxon>
        <taxon>Microbacterium</taxon>
    </lineage>
</organism>
<comment type="caution">
    <text evidence="2">The sequence shown here is derived from an EMBL/GenBank/DDBJ whole genome shotgun (WGS) entry which is preliminary data.</text>
</comment>
<name>A0ABW7Q7T5_9MICO</name>
<keyword evidence="1" id="KW-0812">Transmembrane</keyword>
<protein>
    <submittedName>
        <fullName evidence="2">Uncharacterized protein</fullName>
    </submittedName>
</protein>
<evidence type="ECO:0000313" key="2">
    <source>
        <dbReference type="EMBL" id="MFH8250916.1"/>
    </source>
</evidence>
<keyword evidence="3" id="KW-1185">Reference proteome</keyword>
<keyword evidence="1" id="KW-0472">Membrane</keyword>
<evidence type="ECO:0000256" key="1">
    <source>
        <dbReference type="SAM" id="Phobius"/>
    </source>
</evidence>